<dbReference type="InterPro" id="IPR036388">
    <property type="entry name" value="WH-like_DNA-bd_sf"/>
</dbReference>
<name>A0A2S6CVL7_9CYAN</name>
<dbReference type="Proteomes" id="UP000239589">
    <property type="component" value="Unassembled WGS sequence"/>
</dbReference>
<dbReference type="PANTHER" id="PTHR34849:SF4">
    <property type="entry name" value="SLR1209 PROTEIN"/>
    <property type="match status" value="1"/>
</dbReference>
<organism evidence="1 2">
    <name type="scientific">Cuspidothrix issatschenkoi CHARLIE-1</name>
    <dbReference type="NCBI Taxonomy" id="2052836"/>
    <lineage>
        <taxon>Bacteria</taxon>
        <taxon>Bacillati</taxon>
        <taxon>Cyanobacteriota</taxon>
        <taxon>Cyanophyceae</taxon>
        <taxon>Nostocales</taxon>
        <taxon>Aphanizomenonaceae</taxon>
        <taxon>Cuspidothrix</taxon>
    </lineage>
</organism>
<reference evidence="1 2" key="1">
    <citation type="submission" date="2018-02" db="EMBL/GenBank/DDBJ databases">
        <title>Discovery of a pederin family compound in a non-symbiotic bloom-forming cyanobacterium.</title>
        <authorList>
            <person name="Kust A."/>
            <person name="Mares J."/>
            <person name="Jokela J."/>
            <person name="Urajova P."/>
            <person name="Hajek J."/>
            <person name="Saurav K."/>
            <person name="Voracova K."/>
            <person name="Fewer D.P."/>
            <person name="Haapaniemi E."/>
            <person name="Permi P."/>
            <person name="Rehakova K."/>
            <person name="Sivonen K."/>
            <person name="Hrouzek P."/>
        </authorList>
    </citation>
    <scope>NUCLEOTIDE SEQUENCE [LARGE SCALE GENOMIC DNA]</scope>
    <source>
        <strain evidence="1 2">CHARLIE-1</strain>
    </source>
</reference>
<dbReference type="Pfam" id="PF04255">
    <property type="entry name" value="DUF433"/>
    <property type="match status" value="1"/>
</dbReference>
<protein>
    <recommendedName>
        <fullName evidence="3">DUF433 domain-containing protein</fullName>
    </recommendedName>
</protein>
<sequence>MNQQLVNSLLQVIEALSPEERTLLESRLKSHTIQKTPGICGGHARIRNTRIPVWMLVSLRQQGADDVELLQNYPSLTSEDLTAAWDYYEQHRSEIDLIITTQNEDD</sequence>
<keyword evidence="2" id="KW-1185">Reference proteome</keyword>
<dbReference type="SUPFAM" id="SSF46689">
    <property type="entry name" value="Homeodomain-like"/>
    <property type="match status" value="1"/>
</dbReference>
<comment type="caution">
    <text evidence="1">The sequence shown here is derived from an EMBL/GenBank/DDBJ whole genome shotgun (WGS) entry which is preliminary data.</text>
</comment>
<dbReference type="AlphaFoldDB" id="A0A2S6CVL7"/>
<dbReference type="InterPro" id="IPR007367">
    <property type="entry name" value="DUF433"/>
</dbReference>
<dbReference type="InterPro" id="IPR009057">
    <property type="entry name" value="Homeodomain-like_sf"/>
</dbReference>
<dbReference type="EMBL" id="PGEM01000053">
    <property type="protein sequence ID" value="PPJ63769.1"/>
    <property type="molecule type" value="Genomic_DNA"/>
</dbReference>
<dbReference type="OrthoDB" id="573495at2"/>
<dbReference type="Gene3D" id="1.10.10.10">
    <property type="entry name" value="Winged helix-like DNA-binding domain superfamily/Winged helix DNA-binding domain"/>
    <property type="match status" value="1"/>
</dbReference>
<evidence type="ECO:0000313" key="2">
    <source>
        <dbReference type="Proteomes" id="UP000239589"/>
    </source>
</evidence>
<evidence type="ECO:0008006" key="3">
    <source>
        <dbReference type="Google" id="ProtNLM"/>
    </source>
</evidence>
<accession>A0A2S6CVL7</accession>
<dbReference type="RefSeq" id="WP_104387383.1">
    <property type="nucleotide sequence ID" value="NZ_PGEM01000053.1"/>
</dbReference>
<proteinExistence type="predicted"/>
<dbReference type="PANTHER" id="PTHR34849">
    <property type="entry name" value="SSL5025 PROTEIN"/>
    <property type="match status" value="1"/>
</dbReference>
<gene>
    <name evidence="1" type="ORF">CUN59_08195</name>
</gene>
<evidence type="ECO:0000313" key="1">
    <source>
        <dbReference type="EMBL" id="PPJ63769.1"/>
    </source>
</evidence>